<gene>
    <name evidence="1" type="ordered locus">cauri_2366</name>
</gene>
<dbReference type="STRING" id="548476.cauri_2366"/>
<name>C3PK56_CORA7</name>
<protein>
    <submittedName>
        <fullName evidence="1">Uncharacterized protein</fullName>
    </submittedName>
</protein>
<accession>C3PK56</accession>
<dbReference type="Proteomes" id="UP000002077">
    <property type="component" value="Chromosome"/>
</dbReference>
<reference evidence="1 2" key="1">
    <citation type="journal article" date="2010" name="BMC Genomics">
        <title>Complete genome sequence and lifestyle of black-pigmented Corynebacterium aurimucosum ATCC 700975 (formerly C. nigricans CN-1) isolated from a vaginal swab of a woman with spontaneous abortion.</title>
        <authorList>
            <person name="Trost E."/>
            <person name="Gotker S."/>
            <person name="Schneider J."/>
            <person name="Schneiker-Bekel S."/>
            <person name="Szczepanowski R."/>
            <person name="Tilker A."/>
            <person name="Viehoever P."/>
            <person name="Arnold W."/>
            <person name="Bekel T."/>
            <person name="Blom J."/>
            <person name="Gartemann K.H."/>
            <person name="Linke B."/>
            <person name="Goesmann A."/>
            <person name="Puhler A."/>
            <person name="Shukla S.K."/>
            <person name="Tauch A."/>
        </authorList>
    </citation>
    <scope>NUCLEOTIDE SEQUENCE [LARGE SCALE GENOMIC DNA]</scope>
    <source>
        <strain evidence="2">ATCC 700975 / DSM 44827 / CIP 107346 / CN-1</strain>
    </source>
</reference>
<evidence type="ECO:0000313" key="1">
    <source>
        <dbReference type="EMBL" id="ACP33957.1"/>
    </source>
</evidence>
<sequence>MLSSVLDLSGDIINLVIMLLNQAGVNVGALSSK</sequence>
<dbReference type="KEGG" id="car:cauri_2366"/>
<proteinExistence type="predicted"/>
<dbReference type="HOGENOM" id="CLU_3381386_0_0_11"/>
<organism evidence="1 2">
    <name type="scientific">Corynebacterium aurimucosum (strain ATCC 700975 / DSM 44827 / CIP 107346 / CN-1)</name>
    <name type="common">Corynebacterium nigricans</name>
    <dbReference type="NCBI Taxonomy" id="548476"/>
    <lineage>
        <taxon>Bacteria</taxon>
        <taxon>Bacillati</taxon>
        <taxon>Actinomycetota</taxon>
        <taxon>Actinomycetes</taxon>
        <taxon>Mycobacteriales</taxon>
        <taxon>Corynebacteriaceae</taxon>
        <taxon>Corynebacterium</taxon>
    </lineage>
</organism>
<evidence type="ECO:0000313" key="2">
    <source>
        <dbReference type="Proteomes" id="UP000002077"/>
    </source>
</evidence>
<dbReference type="EMBL" id="CP001601">
    <property type="protein sequence ID" value="ACP33957.1"/>
    <property type="molecule type" value="Genomic_DNA"/>
</dbReference>
<keyword evidence="2" id="KW-1185">Reference proteome</keyword>
<dbReference type="AlphaFoldDB" id="C3PK56"/>